<dbReference type="OrthoDB" id="4774067at2"/>
<accession>A0A1G9MLH8</accession>
<name>A0A1G9MLH8_9ACTN</name>
<dbReference type="RefSeq" id="WP_090772110.1">
    <property type="nucleotide sequence ID" value="NZ_FNFB01000028.1"/>
</dbReference>
<evidence type="ECO:0000313" key="2">
    <source>
        <dbReference type="Proteomes" id="UP000198683"/>
    </source>
</evidence>
<reference evidence="1 2" key="1">
    <citation type="submission" date="2016-10" db="EMBL/GenBank/DDBJ databases">
        <authorList>
            <person name="de Groot N.N."/>
        </authorList>
    </citation>
    <scope>NUCLEOTIDE SEQUENCE [LARGE SCALE GENOMIC DNA]</scope>
    <source>
        <strain evidence="1 2">CGMCC 4.5681</strain>
    </source>
</reference>
<organism evidence="1 2">
    <name type="scientific">Nonomuraea maritima</name>
    <dbReference type="NCBI Taxonomy" id="683260"/>
    <lineage>
        <taxon>Bacteria</taxon>
        <taxon>Bacillati</taxon>
        <taxon>Actinomycetota</taxon>
        <taxon>Actinomycetes</taxon>
        <taxon>Streptosporangiales</taxon>
        <taxon>Streptosporangiaceae</taxon>
        <taxon>Nonomuraea</taxon>
    </lineage>
</organism>
<protein>
    <submittedName>
        <fullName evidence="1">Uncharacterized protein</fullName>
    </submittedName>
</protein>
<evidence type="ECO:0000313" key="1">
    <source>
        <dbReference type="EMBL" id="SDL74757.1"/>
    </source>
</evidence>
<gene>
    <name evidence="1" type="ORF">SAMN05421874_12878</name>
</gene>
<sequence>MASTEVAVRHVVRFRPPRWREKRPEIPLVLPLPKNTMDPRWRACADHHPACDCREAELAENLAEVRWERDHMLRVMREELAGHATWAYRNNNERDLLAECKCTGCVIVRRIEFASIGGTSITRSSEPGRNR</sequence>
<dbReference type="STRING" id="683260.SAMN05421874_12878"/>
<dbReference type="EMBL" id="FNFB01000028">
    <property type="protein sequence ID" value="SDL74757.1"/>
    <property type="molecule type" value="Genomic_DNA"/>
</dbReference>
<dbReference type="Proteomes" id="UP000198683">
    <property type="component" value="Unassembled WGS sequence"/>
</dbReference>
<keyword evidence="2" id="KW-1185">Reference proteome</keyword>
<dbReference type="AlphaFoldDB" id="A0A1G9MLH8"/>
<proteinExistence type="predicted"/>